<dbReference type="CDD" id="cd01031">
    <property type="entry name" value="EriC"/>
    <property type="match status" value="1"/>
</dbReference>
<accession>A0ABT4CKT1</accession>
<feature type="transmembrane region" description="Helical" evidence="8">
    <location>
        <begin position="63"/>
        <end position="81"/>
    </location>
</feature>
<evidence type="ECO:0000256" key="5">
    <source>
        <dbReference type="ARBA" id="ARBA00023065"/>
    </source>
</evidence>
<dbReference type="SUPFAM" id="SSF81340">
    <property type="entry name" value="Clc chloride channel"/>
    <property type="match status" value="1"/>
</dbReference>
<dbReference type="InterPro" id="IPR014743">
    <property type="entry name" value="Cl-channel_core"/>
</dbReference>
<evidence type="ECO:0000256" key="1">
    <source>
        <dbReference type="ARBA" id="ARBA00004141"/>
    </source>
</evidence>
<organism evidence="10 11">
    <name type="scientific">Clostridium ganghwense</name>
    <dbReference type="NCBI Taxonomy" id="312089"/>
    <lineage>
        <taxon>Bacteria</taxon>
        <taxon>Bacillati</taxon>
        <taxon>Bacillota</taxon>
        <taxon>Clostridia</taxon>
        <taxon>Eubacteriales</taxon>
        <taxon>Clostridiaceae</taxon>
        <taxon>Clostridium</taxon>
    </lineage>
</organism>
<comment type="subcellular location">
    <subcellularLocation>
        <location evidence="1">Membrane</location>
        <topology evidence="1">Multi-pass membrane protein</topology>
    </subcellularLocation>
</comment>
<evidence type="ECO:0000256" key="7">
    <source>
        <dbReference type="ARBA" id="ARBA00023214"/>
    </source>
</evidence>
<evidence type="ECO:0000313" key="11">
    <source>
        <dbReference type="Proteomes" id="UP001079657"/>
    </source>
</evidence>
<evidence type="ECO:0000256" key="3">
    <source>
        <dbReference type="ARBA" id="ARBA00022692"/>
    </source>
</evidence>
<proteinExistence type="predicted"/>
<dbReference type="PRINTS" id="PR00762">
    <property type="entry name" value="CLCHANNEL"/>
</dbReference>
<dbReference type="InterPro" id="IPR006037">
    <property type="entry name" value="RCK_C"/>
</dbReference>
<feature type="transmembrane region" description="Helical" evidence="8">
    <location>
        <begin position="21"/>
        <end position="43"/>
    </location>
</feature>
<keyword evidence="11" id="KW-1185">Reference proteome</keyword>
<dbReference type="PROSITE" id="PS51202">
    <property type="entry name" value="RCK_C"/>
    <property type="match status" value="1"/>
</dbReference>
<evidence type="ECO:0000256" key="2">
    <source>
        <dbReference type="ARBA" id="ARBA00022448"/>
    </source>
</evidence>
<dbReference type="Gene3D" id="3.30.70.1450">
    <property type="entry name" value="Regulator of K+ conductance, C-terminal domain"/>
    <property type="match status" value="1"/>
</dbReference>
<dbReference type="PANTHER" id="PTHR45711">
    <property type="entry name" value="CHLORIDE CHANNEL PROTEIN"/>
    <property type="match status" value="1"/>
</dbReference>
<feature type="domain" description="RCK C-terminal" evidence="9">
    <location>
        <begin position="436"/>
        <end position="519"/>
    </location>
</feature>
<feature type="transmembrane region" description="Helical" evidence="8">
    <location>
        <begin position="398"/>
        <end position="416"/>
    </location>
</feature>
<dbReference type="RefSeq" id="WP_268047428.1">
    <property type="nucleotide sequence ID" value="NZ_JAPQES010000001.1"/>
</dbReference>
<feature type="transmembrane region" description="Helical" evidence="8">
    <location>
        <begin position="334"/>
        <end position="353"/>
    </location>
</feature>
<dbReference type="InterPro" id="IPR001807">
    <property type="entry name" value="ClC"/>
</dbReference>
<feature type="transmembrane region" description="Helical" evidence="8">
    <location>
        <begin position="276"/>
        <end position="294"/>
    </location>
</feature>
<keyword evidence="5" id="KW-0406">Ion transport</keyword>
<dbReference type="EMBL" id="JAPQES010000001">
    <property type="protein sequence ID" value="MCY6369103.1"/>
    <property type="molecule type" value="Genomic_DNA"/>
</dbReference>
<dbReference type="SUPFAM" id="SSF116726">
    <property type="entry name" value="TrkA C-terminal domain-like"/>
    <property type="match status" value="1"/>
</dbReference>
<feature type="transmembrane region" description="Helical" evidence="8">
    <location>
        <begin position="365"/>
        <end position="386"/>
    </location>
</feature>
<dbReference type="Proteomes" id="UP001079657">
    <property type="component" value="Unassembled WGS sequence"/>
</dbReference>
<sequence length="535" mass="58414">MKEKDKNGIYNTLFHWQKFRLKLVGEGIAIGILSGLLIVLYRFAVERSSHITKELYSKVSQNVGDIILLFIGLVTIAYLVGRMMKEEPMATGSGIPQVEGILLRKMDMNWLNVVVKKFIGGVLALAAGLSLGREGPSVQMGAAIGQGYSRGFKRVKIEEKFLITSGASAGLAAAFNAPLAGVIFALEEVHKNFSPLVLISAMSASLTADFIAKQFFGLKPVFDFHELSALPLRYYAYLIVLGIIIGIFGVAFNKALTKTQDMYASLKWLSVEFRPIIPFIIAGIIGLTNPKLLGGGHELIMELTKSNFTIAMLLLFLAIKFFFTMISYGSGVPGGIFLPLLVIGALTGNIYGATLTKIIHIDPKYITNFMILAMAGYFTAIVKAPITGSILITEMTGSFTHLLPLTLVSITAYIITDVLGSEPIYETLLERFLHNKGANEFIGDSKKKVLIESVVTLGSIVAGKKIKDLKWPEKCLLVGVKRGEKELIPKGDTTIYAGDYIIVLVDEDKASDITEAISEMSGRCIIEQELRSKHA</sequence>
<feature type="transmembrane region" description="Helical" evidence="8">
    <location>
        <begin position="161"/>
        <end position="186"/>
    </location>
</feature>
<keyword evidence="3 8" id="KW-0812">Transmembrane</keyword>
<feature type="transmembrane region" description="Helical" evidence="8">
    <location>
        <begin position="306"/>
        <end position="328"/>
    </location>
</feature>
<dbReference type="Pfam" id="PF00654">
    <property type="entry name" value="Voltage_CLC"/>
    <property type="match status" value="1"/>
</dbReference>
<dbReference type="InterPro" id="IPR036721">
    <property type="entry name" value="RCK_C_sf"/>
</dbReference>
<evidence type="ECO:0000259" key="9">
    <source>
        <dbReference type="PROSITE" id="PS51202"/>
    </source>
</evidence>
<keyword evidence="7" id="KW-0868">Chloride</keyword>
<feature type="transmembrane region" description="Helical" evidence="8">
    <location>
        <begin position="232"/>
        <end position="256"/>
    </location>
</feature>
<gene>
    <name evidence="10" type="ORF">OXH55_00395</name>
</gene>
<keyword evidence="6 8" id="KW-0472">Membrane</keyword>
<comment type="caution">
    <text evidence="10">The sequence shown here is derived from an EMBL/GenBank/DDBJ whole genome shotgun (WGS) entry which is preliminary data.</text>
</comment>
<name>A0ABT4CKT1_9CLOT</name>
<reference evidence="10" key="1">
    <citation type="submission" date="2022-12" db="EMBL/GenBank/DDBJ databases">
        <authorList>
            <person name="Wang J."/>
        </authorList>
    </citation>
    <scope>NUCLEOTIDE SEQUENCE</scope>
    <source>
        <strain evidence="10">HY-42-06</strain>
    </source>
</reference>
<dbReference type="Gene3D" id="1.10.3080.10">
    <property type="entry name" value="Clc chloride channel"/>
    <property type="match status" value="1"/>
</dbReference>
<dbReference type="PANTHER" id="PTHR45711:SF6">
    <property type="entry name" value="CHLORIDE CHANNEL PROTEIN"/>
    <property type="match status" value="1"/>
</dbReference>
<protein>
    <submittedName>
        <fullName evidence="10">ClC family H(+)/Cl(-) exchange transporter</fullName>
    </submittedName>
</protein>
<dbReference type="Pfam" id="PF02080">
    <property type="entry name" value="TrkA_C"/>
    <property type="match status" value="1"/>
</dbReference>
<evidence type="ECO:0000256" key="4">
    <source>
        <dbReference type="ARBA" id="ARBA00022989"/>
    </source>
</evidence>
<evidence type="ECO:0000313" key="10">
    <source>
        <dbReference type="EMBL" id="MCY6369103.1"/>
    </source>
</evidence>
<evidence type="ECO:0000256" key="8">
    <source>
        <dbReference type="SAM" id="Phobius"/>
    </source>
</evidence>
<feature type="transmembrane region" description="Helical" evidence="8">
    <location>
        <begin position="192"/>
        <end position="212"/>
    </location>
</feature>
<keyword evidence="2" id="KW-0813">Transport</keyword>
<keyword evidence="4 8" id="KW-1133">Transmembrane helix</keyword>
<evidence type="ECO:0000256" key="6">
    <source>
        <dbReference type="ARBA" id="ARBA00023136"/>
    </source>
</evidence>